<dbReference type="Proteomes" id="UP000622547">
    <property type="component" value="Unassembled WGS sequence"/>
</dbReference>
<keyword evidence="1" id="KW-0479">Metal-binding</keyword>
<name>A0A8J3XIQ3_9ACTN</name>
<evidence type="ECO:0000313" key="3">
    <source>
        <dbReference type="EMBL" id="GII43402.1"/>
    </source>
</evidence>
<comment type="caution">
    <text evidence="3">The sequence shown here is derived from an EMBL/GenBank/DDBJ whole genome shotgun (WGS) entry which is preliminary data.</text>
</comment>
<keyword evidence="4" id="KW-1185">Reference proteome</keyword>
<feature type="domain" description="SWIM-type" evidence="2">
    <location>
        <begin position="353"/>
        <end position="390"/>
    </location>
</feature>
<accession>A0A8J3XIQ3</accession>
<protein>
    <recommendedName>
        <fullName evidence="2">SWIM-type domain-containing protein</fullName>
    </recommendedName>
</protein>
<proteinExistence type="predicted"/>
<evidence type="ECO:0000313" key="4">
    <source>
        <dbReference type="Proteomes" id="UP000622547"/>
    </source>
</evidence>
<organism evidence="3 4">
    <name type="scientific">Planotetraspora phitsanulokensis</name>
    <dbReference type="NCBI Taxonomy" id="575192"/>
    <lineage>
        <taxon>Bacteria</taxon>
        <taxon>Bacillati</taxon>
        <taxon>Actinomycetota</taxon>
        <taxon>Actinomycetes</taxon>
        <taxon>Streptosporangiales</taxon>
        <taxon>Streptosporangiaceae</taxon>
        <taxon>Planotetraspora</taxon>
    </lineage>
</organism>
<sequence>MALLAVANVAGTRYHQPRPTWTRDPVVTCDGERLRFEAFSACCGVYARLDVLSEALDGERLARGTTNVDVNDPLRLALARVRGADPLRLEVGPEALAVTTFDGTVVERKVPLPYRWLRGFAEVQAICSAFDPRAQLAAVDAARFLRTLPKAERGVLWVLPSARSLRVTSRPASGAVGLSGTHRLKELLPLLRFGGQLTVYGPGGATGTRPAASAWQLDLPGMRLTLALSPEVARGFSGEGAVLTALAEDTVLDDAETVGALLDFQGRIDLDALAETSGLSRERVRAALTQLGTAGRVGYDIAEAAFFHRELPYDALRAIKDNPRLAAARSLVDVGAVNRTGNLCTVRAGSFSYQVRFDGDRASCTCRWWAEYAGGRGPCTHILAAALDPATHPQENRTI</sequence>
<gene>
    <name evidence="3" type="ORF">Pph01_84050</name>
</gene>
<dbReference type="Pfam" id="PF04434">
    <property type="entry name" value="SWIM"/>
    <property type="match status" value="1"/>
</dbReference>
<dbReference type="EMBL" id="BOOP01000057">
    <property type="protein sequence ID" value="GII43402.1"/>
    <property type="molecule type" value="Genomic_DNA"/>
</dbReference>
<dbReference type="InterPro" id="IPR007527">
    <property type="entry name" value="Znf_SWIM"/>
</dbReference>
<keyword evidence="1" id="KW-0862">Zinc</keyword>
<reference evidence="3 4" key="1">
    <citation type="submission" date="2021-01" db="EMBL/GenBank/DDBJ databases">
        <title>Whole genome shotgun sequence of Planotetraspora phitsanulokensis NBRC 104273.</title>
        <authorList>
            <person name="Komaki H."/>
            <person name="Tamura T."/>
        </authorList>
    </citation>
    <scope>NUCLEOTIDE SEQUENCE [LARGE SCALE GENOMIC DNA]</scope>
    <source>
        <strain evidence="3 4">NBRC 104273</strain>
    </source>
</reference>
<dbReference type="AlphaFoldDB" id="A0A8J3XIQ3"/>
<evidence type="ECO:0000259" key="2">
    <source>
        <dbReference type="PROSITE" id="PS50966"/>
    </source>
</evidence>
<evidence type="ECO:0000256" key="1">
    <source>
        <dbReference type="PROSITE-ProRule" id="PRU00325"/>
    </source>
</evidence>
<dbReference type="GO" id="GO:0008270">
    <property type="term" value="F:zinc ion binding"/>
    <property type="evidence" value="ECO:0007669"/>
    <property type="project" value="UniProtKB-KW"/>
</dbReference>
<keyword evidence="1" id="KW-0863">Zinc-finger</keyword>
<dbReference type="PROSITE" id="PS50966">
    <property type="entry name" value="ZF_SWIM"/>
    <property type="match status" value="1"/>
</dbReference>